<evidence type="ECO:0000313" key="3">
    <source>
        <dbReference type="Proteomes" id="UP000469194"/>
    </source>
</evidence>
<evidence type="ECO:0008006" key="4">
    <source>
        <dbReference type="Google" id="ProtNLM"/>
    </source>
</evidence>
<dbReference type="Proteomes" id="UP000469194">
    <property type="component" value="Unassembled WGS sequence"/>
</dbReference>
<feature type="transmembrane region" description="Helical" evidence="1">
    <location>
        <begin position="92"/>
        <end position="112"/>
    </location>
</feature>
<proteinExistence type="predicted"/>
<evidence type="ECO:0000313" key="2">
    <source>
        <dbReference type="EMBL" id="NEG89947.1"/>
    </source>
</evidence>
<organism evidence="2 3">
    <name type="scientific">Bifidobacterium aerophilum</name>
    <dbReference type="NCBI Taxonomy" id="1798155"/>
    <lineage>
        <taxon>Bacteria</taxon>
        <taxon>Bacillati</taxon>
        <taxon>Actinomycetota</taxon>
        <taxon>Actinomycetes</taxon>
        <taxon>Bifidobacteriales</taxon>
        <taxon>Bifidobacteriaceae</taxon>
        <taxon>Bifidobacterium</taxon>
    </lineage>
</organism>
<dbReference type="RefSeq" id="WP_163231742.1">
    <property type="nucleotide sequence ID" value="NZ_WHZW01000016.1"/>
</dbReference>
<feature type="transmembrane region" description="Helical" evidence="1">
    <location>
        <begin position="54"/>
        <end position="72"/>
    </location>
</feature>
<name>A0A6N9Z5F8_9BIFI</name>
<protein>
    <recommendedName>
        <fullName evidence="4">Glycosyltransferase RgtA/B/C/D-like domain-containing protein</fullName>
    </recommendedName>
</protein>
<feature type="transmembrane region" description="Helical" evidence="1">
    <location>
        <begin position="299"/>
        <end position="321"/>
    </location>
</feature>
<feature type="transmembrane region" description="Helical" evidence="1">
    <location>
        <begin position="176"/>
        <end position="194"/>
    </location>
</feature>
<comment type="caution">
    <text evidence="2">The sequence shown here is derived from an EMBL/GenBank/DDBJ whole genome shotgun (WGS) entry which is preliminary data.</text>
</comment>
<dbReference type="AlphaFoldDB" id="A0A6N9Z5F8"/>
<evidence type="ECO:0000256" key="1">
    <source>
        <dbReference type="SAM" id="Phobius"/>
    </source>
</evidence>
<sequence>MKHNAASKPSVRWYRVIVLSGFFILLVLLMWWMYCALRAYAPQMTDIDVSKNNRPSTVFLVMMLFLSSILFVSETVRHRISRMLRNIIRYKWILFGCMVVIQLLVMIAMGPFNDADSGWIVQYVIDPNVITSKGLNGYEYLSNSPNNYLIYFIELGIHRLLPFADTQIHLTMTLRVLSVLTVDICAIAAYRIALRYGDALIANVVLFFWCALLGLSGWCMQPYSDVFCLPFVLALLAFSLHFLKADAIDLSYVKSAKNVALLLLFGITMAVTYAMKPSAVIPAFACIVVWIINQIRWRAIIPLLVVLAITGVGFVGTHVSYQRFIETQTVMPYDKNLTLPAQHFIMMGMANTGGYDDREYQFTMSQKTYDDKVQADTAVIAQRLKDYGVFGYTRVCLL</sequence>
<accession>A0A6N9Z5F8</accession>
<keyword evidence="1" id="KW-1133">Transmembrane helix</keyword>
<dbReference type="EMBL" id="WHZW01000016">
    <property type="protein sequence ID" value="NEG89947.1"/>
    <property type="molecule type" value="Genomic_DNA"/>
</dbReference>
<feature type="transmembrane region" description="Helical" evidence="1">
    <location>
        <begin position="226"/>
        <end position="243"/>
    </location>
</feature>
<reference evidence="2 3" key="1">
    <citation type="submission" date="2019-10" db="EMBL/GenBank/DDBJ databases">
        <title>Bifidobacterium from non-human primates.</title>
        <authorList>
            <person name="Modesto M."/>
        </authorList>
    </citation>
    <scope>NUCLEOTIDE SEQUENCE [LARGE SCALE GENOMIC DNA]</scope>
    <source>
        <strain evidence="2 3">TRE17</strain>
    </source>
</reference>
<feature type="transmembrane region" description="Helical" evidence="1">
    <location>
        <begin position="12"/>
        <end position="34"/>
    </location>
</feature>
<feature type="transmembrane region" description="Helical" evidence="1">
    <location>
        <begin position="200"/>
        <end position="219"/>
    </location>
</feature>
<keyword evidence="1" id="KW-0472">Membrane</keyword>
<gene>
    <name evidence="2" type="ORF">GFD25_08120</name>
</gene>
<keyword evidence="1" id="KW-0812">Transmembrane</keyword>
<keyword evidence="3" id="KW-1185">Reference proteome</keyword>
<feature type="transmembrane region" description="Helical" evidence="1">
    <location>
        <begin position="263"/>
        <end position="292"/>
    </location>
</feature>